<dbReference type="Gene3D" id="3.30.750.24">
    <property type="entry name" value="STAS domain"/>
    <property type="match status" value="1"/>
</dbReference>
<dbReference type="Pfam" id="PF13466">
    <property type="entry name" value="STAS_2"/>
    <property type="match status" value="1"/>
</dbReference>
<dbReference type="PANTHER" id="PTHR33495">
    <property type="entry name" value="ANTI-SIGMA FACTOR ANTAGONIST TM_1081-RELATED-RELATED"/>
    <property type="match status" value="1"/>
</dbReference>
<organism evidence="4 5">
    <name type="scientific">Nonomuraea ferruginea</name>
    <dbReference type="NCBI Taxonomy" id="46174"/>
    <lineage>
        <taxon>Bacteria</taxon>
        <taxon>Bacillati</taxon>
        <taxon>Actinomycetota</taxon>
        <taxon>Actinomycetes</taxon>
        <taxon>Streptosporangiales</taxon>
        <taxon>Streptosporangiaceae</taxon>
        <taxon>Nonomuraea</taxon>
    </lineage>
</organism>
<dbReference type="InterPro" id="IPR003658">
    <property type="entry name" value="Anti-sigma_ant"/>
</dbReference>
<accession>A0ABT4SVP3</accession>
<dbReference type="EMBL" id="JAPNUD010000023">
    <property type="protein sequence ID" value="MDA0641334.1"/>
    <property type="molecule type" value="Genomic_DNA"/>
</dbReference>
<proteinExistence type="inferred from homology"/>
<evidence type="ECO:0000259" key="3">
    <source>
        <dbReference type="PROSITE" id="PS50801"/>
    </source>
</evidence>
<gene>
    <name evidence="4" type="ORF">OUY24_11960</name>
</gene>
<dbReference type="PANTHER" id="PTHR33495:SF2">
    <property type="entry name" value="ANTI-SIGMA FACTOR ANTAGONIST TM_1081-RELATED"/>
    <property type="match status" value="1"/>
</dbReference>
<evidence type="ECO:0000313" key="5">
    <source>
        <dbReference type="Proteomes" id="UP001212498"/>
    </source>
</evidence>
<evidence type="ECO:0000313" key="4">
    <source>
        <dbReference type="EMBL" id="MDA0641334.1"/>
    </source>
</evidence>
<comment type="similarity">
    <text evidence="1 2">Belongs to the anti-sigma-factor antagonist family.</text>
</comment>
<name>A0ABT4SVP3_9ACTN</name>
<dbReference type="InterPro" id="IPR058548">
    <property type="entry name" value="MlaB-like_STAS"/>
</dbReference>
<sequence>MRTLQCDTTIAAAVTPVYVQVVADLKIEVARAERSATVRLRGDLDKLTAPDFKKRLDALAAEGPLDVVIDASGLEFCDSSGLWALVEHQRAVGGRGGTLRLTGVHGVLQRVLEVTGLKAVFDDVLPAQL</sequence>
<evidence type="ECO:0000256" key="1">
    <source>
        <dbReference type="ARBA" id="ARBA00009013"/>
    </source>
</evidence>
<protein>
    <recommendedName>
        <fullName evidence="2">Anti-sigma factor antagonist</fullName>
    </recommendedName>
</protein>
<dbReference type="PROSITE" id="PS50801">
    <property type="entry name" value="STAS"/>
    <property type="match status" value="1"/>
</dbReference>
<dbReference type="InterPro" id="IPR036513">
    <property type="entry name" value="STAS_dom_sf"/>
</dbReference>
<dbReference type="CDD" id="cd07043">
    <property type="entry name" value="STAS_anti-anti-sigma_factors"/>
    <property type="match status" value="1"/>
</dbReference>
<evidence type="ECO:0000256" key="2">
    <source>
        <dbReference type="RuleBase" id="RU003749"/>
    </source>
</evidence>
<reference evidence="4 5" key="1">
    <citation type="submission" date="2022-11" db="EMBL/GenBank/DDBJ databases">
        <title>Nonomuraea corallina sp. nov., a new species of the genus Nonomuraea isolated from sea side sediment in Thai sea.</title>
        <authorList>
            <person name="Ngamcharungchit C."/>
            <person name="Matsumoto A."/>
            <person name="Suriyachadkun C."/>
            <person name="Panbangred W."/>
            <person name="Inahashi Y."/>
            <person name="Intra B."/>
        </authorList>
    </citation>
    <scope>NUCLEOTIDE SEQUENCE [LARGE SCALE GENOMIC DNA]</scope>
    <source>
        <strain evidence="4 5">DSM 43553</strain>
    </source>
</reference>
<feature type="domain" description="STAS" evidence="3">
    <location>
        <begin position="25"/>
        <end position="129"/>
    </location>
</feature>
<dbReference type="RefSeq" id="WP_148036075.1">
    <property type="nucleotide sequence ID" value="NZ_BAABFD010000012.1"/>
</dbReference>
<comment type="caution">
    <text evidence="4">The sequence shown here is derived from an EMBL/GenBank/DDBJ whole genome shotgun (WGS) entry which is preliminary data.</text>
</comment>
<dbReference type="InterPro" id="IPR002645">
    <property type="entry name" value="STAS_dom"/>
</dbReference>
<dbReference type="Proteomes" id="UP001212498">
    <property type="component" value="Unassembled WGS sequence"/>
</dbReference>
<keyword evidence="5" id="KW-1185">Reference proteome</keyword>
<dbReference type="SUPFAM" id="SSF52091">
    <property type="entry name" value="SpoIIaa-like"/>
    <property type="match status" value="1"/>
</dbReference>
<dbReference type="NCBIfam" id="TIGR00377">
    <property type="entry name" value="ant_ant_sig"/>
    <property type="match status" value="1"/>
</dbReference>